<dbReference type="Pfam" id="PF07566">
    <property type="entry name" value="DUF1543"/>
    <property type="match status" value="2"/>
</dbReference>
<dbReference type="RefSeq" id="WP_034334246.1">
    <property type="nucleotide sequence ID" value="NZ_CP091521.1"/>
</dbReference>
<dbReference type="Proteomes" id="UP000831534">
    <property type="component" value="Chromosome"/>
</dbReference>
<dbReference type="EMBL" id="CP091521">
    <property type="protein sequence ID" value="UOP04809.1"/>
    <property type="molecule type" value="Genomic_DNA"/>
</dbReference>
<keyword evidence="3" id="KW-1185">Reference proteome</keyword>
<evidence type="ECO:0000313" key="3">
    <source>
        <dbReference type="Proteomes" id="UP000831534"/>
    </source>
</evidence>
<dbReference type="AlphaFoldDB" id="A0A8T9MU41"/>
<organism evidence="2 3">
    <name type="scientific">Conchiformibius kuhniae</name>
    <dbReference type="NCBI Taxonomy" id="211502"/>
    <lineage>
        <taxon>Bacteria</taxon>
        <taxon>Pseudomonadati</taxon>
        <taxon>Pseudomonadota</taxon>
        <taxon>Betaproteobacteria</taxon>
        <taxon>Neisseriales</taxon>
        <taxon>Neisseriaceae</taxon>
        <taxon>Conchiformibius</taxon>
    </lineage>
</organism>
<dbReference type="Gene3D" id="3.10.20.10">
    <property type="match status" value="2"/>
</dbReference>
<evidence type="ECO:0000259" key="1">
    <source>
        <dbReference type="Pfam" id="PF07566"/>
    </source>
</evidence>
<accession>A0A8T9MU41</accession>
<protein>
    <submittedName>
        <fullName evidence="2">DUF1543 domain-containing protein</fullName>
    </submittedName>
</protein>
<dbReference type="KEGG" id="ckh:LVJ77_11805"/>
<feature type="domain" description="DUF1543" evidence="1">
    <location>
        <begin position="93"/>
        <end position="136"/>
    </location>
</feature>
<gene>
    <name evidence="2" type="ORF">LVJ77_11805</name>
</gene>
<dbReference type="InterPro" id="IPR011440">
    <property type="entry name" value="DUF1543"/>
</dbReference>
<evidence type="ECO:0000313" key="2">
    <source>
        <dbReference type="EMBL" id="UOP04809.1"/>
    </source>
</evidence>
<reference evidence="2" key="1">
    <citation type="journal article" date="2022" name="Res Sq">
        <title>Evolution of multicellular longitudinally dividing oral cavity symbionts (Neisseriaceae).</title>
        <authorList>
            <person name="Nyongesa S."/>
            <person name="Weber P."/>
            <person name="Bernet E."/>
            <person name="Pullido F."/>
            <person name="Nieckarz M."/>
            <person name="Delaby M."/>
            <person name="Nieves C."/>
            <person name="Viehboeck T."/>
            <person name="Krause N."/>
            <person name="Rivera-Millot A."/>
            <person name="Nakamura A."/>
            <person name="Vischer N."/>
            <person name="VanNieuwenhze M."/>
            <person name="Brun Y."/>
            <person name="Cava F."/>
            <person name="Bulgheresi S."/>
            <person name="Veyrier F."/>
        </authorList>
    </citation>
    <scope>NUCLEOTIDE SEQUENCE</scope>
    <source>
        <strain evidence="2">17694</strain>
    </source>
</reference>
<feature type="domain" description="DUF1543" evidence="1">
    <location>
        <begin position="17"/>
        <end position="68"/>
    </location>
</feature>
<sequence length="168" mass="18438">MNKQLYMFYLGGNAGRSNIEVHDVQFAACADYRDALPALKAAWFGDAGKIHIDGWQVIDWADGYDVFLSDAPDTRTGLNLYFVNVGGYVRGRLAEAHDFALFVAESAEAAKAKALRTLLPDHDLRHKDNLKDVDNVLLLKQIDGAHIGLRANPHGKAAALGFQGYLPI</sequence>
<name>A0A8T9MU41_9NEIS</name>
<proteinExistence type="predicted"/>
<reference evidence="2" key="2">
    <citation type="submission" date="2024-09" db="EMBL/GenBank/DDBJ databases">
        <authorList>
            <person name="Veyrier F.J."/>
        </authorList>
    </citation>
    <scope>NUCLEOTIDE SEQUENCE</scope>
    <source>
        <strain evidence="2">17694</strain>
    </source>
</reference>